<reference evidence="3 4" key="1">
    <citation type="journal article" date="2020" name="bioRxiv">
        <title>Sequence and annotation of 42 cannabis genomes reveals extensive copy number variation in cannabinoid synthesis and pathogen resistance genes.</title>
        <authorList>
            <person name="Mckernan K.J."/>
            <person name="Helbert Y."/>
            <person name="Kane L.T."/>
            <person name="Ebling H."/>
            <person name="Zhang L."/>
            <person name="Liu B."/>
            <person name="Eaton Z."/>
            <person name="Mclaughlin S."/>
            <person name="Kingan S."/>
            <person name="Baybayan P."/>
            <person name="Concepcion G."/>
            <person name="Jordan M."/>
            <person name="Riva A."/>
            <person name="Barbazuk W."/>
            <person name="Harkins T."/>
        </authorList>
    </citation>
    <scope>NUCLEOTIDE SEQUENCE [LARGE SCALE GENOMIC DNA]</scope>
    <source>
        <strain evidence="3 4">cv. Jamaican Lion 4</strain>
        <strain evidence="2">Father</strain>
        <strain evidence="1">Mother</strain>
        <tissue evidence="1">Leaf</tissue>
    </source>
</reference>
<evidence type="ECO:0008006" key="5">
    <source>
        <dbReference type="Google" id="ProtNLM"/>
    </source>
</evidence>
<organism evidence="1 3">
    <name type="scientific">Cannabis sativa</name>
    <name type="common">Hemp</name>
    <name type="synonym">Marijuana</name>
    <dbReference type="NCBI Taxonomy" id="3483"/>
    <lineage>
        <taxon>Eukaryota</taxon>
        <taxon>Viridiplantae</taxon>
        <taxon>Streptophyta</taxon>
        <taxon>Embryophyta</taxon>
        <taxon>Tracheophyta</taxon>
        <taxon>Spermatophyta</taxon>
        <taxon>Magnoliopsida</taxon>
        <taxon>eudicotyledons</taxon>
        <taxon>Gunneridae</taxon>
        <taxon>Pentapetalae</taxon>
        <taxon>rosids</taxon>
        <taxon>fabids</taxon>
        <taxon>Rosales</taxon>
        <taxon>Cannabaceae</taxon>
        <taxon>Cannabis</taxon>
    </lineage>
</organism>
<evidence type="ECO:0000313" key="1">
    <source>
        <dbReference type="EMBL" id="KAF4375439.1"/>
    </source>
</evidence>
<dbReference type="AlphaFoldDB" id="A0A7J6G0A3"/>
<keyword evidence="4" id="KW-1185">Reference proteome</keyword>
<comment type="caution">
    <text evidence="1">The sequence shown here is derived from an EMBL/GenBank/DDBJ whole genome shotgun (WGS) entry which is preliminary data.</text>
</comment>
<dbReference type="Proteomes" id="UP000525078">
    <property type="component" value="Unassembled WGS sequence"/>
</dbReference>
<gene>
    <name evidence="1" type="ORF">F8388_024098</name>
    <name evidence="2" type="ORF">G4B88_024018</name>
</gene>
<proteinExistence type="predicted"/>
<dbReference type="Proteomes" id="UP000583929">
    <property type="component" value="Unassembled WGS sequence"/>
</dbReference>
<name>A0A7J6G0A3_CANSA</name>
<protein>
    <recommendedName>
        <fullName evidence="5">DUF4283 domain-containing protein</fullName>
    </recommendedName>
</protein>
<accession>A0A7J6G0A3</accession>
<sequence length="145" mass="16563">MASSSKQNIALEEQYAQIKIDAEEEGILIEGGSDGDEMVLDDRWCLVGKFLTGRSIDFDAMRHLMTSHLGTRQRNGSSWTFNRFPLVFHRLKRGENPKAVHLHKMNMWVQIHDLITCFMLEKVVRSAGSYMGTFVKSDPKNFNGI</sequence>
<dbReference type="EMBL" id="JAATIQ010000098">
    <property type="protein sequence ID" value="KAF4383444.1"/>
    <property type="molecule type" value="Genomic_DNA"/>
</dbReference>
<dbReference type="EMBL" id="JAATIP010000090">
    <property type="protein sequence ID" value="KAF4375439.1"/>
    <property type="molecule type" value="Genomic_DNA"/>
</dbReference>
<evidence type="ECO:0000313" key="4">
    <source>
        <dbReference type="Proteomes" id="UP000583929"/>
    </source>
</evidence>
<evidence type="ECO:0000313" key="2">
    <source>
        <dbReference type="EMBL" id="KAF4383444.1"/>
    </source>
</evidence>
<evidence type="ECO:0000313" key="3">
    <source>
        <dbReference type="Proteomes" id="UP000525078"/>
    </source>
</evidence>